<dbReference type="GO" id="GO:0016887">
    <property type="term" value="F:ATP hydrolysis activity"/>
    <property type="evidence" value="ECO:0007669"/>
    <property type="project" value="TreeGrafter"/>
</dbReference>
<dbReference type="InParanoid" id="M4BQM7"/>
<dbReference type="AlphaFoldDB" id="M4BQM7"/>
<sequence>MAAEGSAFPTAYKYLVYVLEQRFPQLRYLADVETERGSSSCVGVVLIDDLGGLFQSEDGQLADGSETQFTSLGSAVLRLIDELSLRSTRFVVVGTTASADVNIPQAAKRAGRFSKVVDLVVPTEQAPRDILAATSDRAATTQGSTQCSSSRIRIQSSELQYFGDSENQYASSSLEHVPPHRVSRFLTSLIPSLTSDRLVDTMKAAVVEEYVLDAALISPGRIVMTVELELPMQEDIEELLAVYTRKMPLASDVDIQELAARPRGSHTFTGADIAAIARKLPSAPFAKVLRLRQFVYGISRPHGISALGSPSRRRLRLVDYQAVRWLCADQQQTTISISSQHYRQTSVWRKRQAVSRYDLQHLTQVLTAS</sequence>
<accession>M4BQM7</accession>
<dbReference type="EnsemblProtists" id="HpaT808716">
    <property type="protein sequence ID" value="HpaP808716"/>
    <property type="gene ID" value="HpaG808716"/>
</dbReference>
<dbReference type="HOGENOM" id="CLU_751118_0_0_1"/>
<reference evidence="1" key="2">
    <citation type="submission" date="2015-06" db="UniProtKB">
        <authorList>
            <consortium name="EnsemblProtists"/>
        </authorList>
    </citation>
    <scope>IDENTIFICATION</scope>
    <source>
        <strain evidence="1">Emoy2</strain>
    </source>
</reference>
<dbReference type="STRING" id="559515.M4BQM7"/>
<dbReference type="EMBL" id="JH598582">
    <property type="status" value="NOT_ANNOTATED_CDS"/>
    <property type="molecule type" value="Genomic_DNA"/>
</dbReference>
<evidence type="ECO:0000313" key="2">
    <source>
        <dbReference type="Proteomes" id="UP000011713"/>
    </source>
</evidence>
<dbReference type="InterPro" id="IPR050168">
    <property type="entry name" value="AAA_ATPase_domain"/>
</dbReference>
<reference evidence="2" key="1">
    <citation type="journal article" date="2010" name="Science">
        <title>Signatures of adaptation to obligate biotrophy in the Hyaloperonospora arabidopsidis genome.</title>
        <authorList>
            <person name="Baxter L."/>
            <person name="Tripathy S."/>
            <person name="Ishaque N."/>
            <person name="Boot N."/>
            <person name="Cabral A."/>
            <person name="Kemen E."/>
            <person name="Thines M."/>
            <person name="Ah-Fong A."/>
            <person name="Anderson R."/>
            <person name="Badejoko W."/>
            <person name="Bittner-Eddy P."/>
            <person name="Boore J.L."/>
            <person name="Chibucos M.C."/>
            <person name="Coates M."/>
            <person name="Dehal P."/>
            <person name="Delehaunty K."/>
            <person name="Dong S."/>
            <person name="Downton P."/>
            <person name="Dumas B."/>
            <person name="Fabro G."/>
            <person name="Fronick C."/>
            <person name="Fuerstenberg S.I."/>
            <person name="Fulton L."/>
            <person name="Gaulin E."/>
            <person name="Govers F."/>
            <person name="Hughes L."/>
            <person name="Humphray S."/>
            <person name="Jiang R.H."/>
            <person name="Judelson H."/>
            <person name="Kamoun S."/>
            <person name="Kyung K."/>
            <person name="Meijer H."/>
            <person name="Minx P."/>
            <person name="Morris P."/>
            <person name="Nelson J."/>
            <person name="Phuntumart V."/>
            <person name="Qutob D."/>
            <person name="Rehmany A."/>
            <person name="Rougon-Cardoso A."/>
            <person name="Ryden P."/>
            <person name="Torto-Alalibo T."/>
            <person name="Studholme D."/>
            <person name="Wang Y."/>
            <person name="Win J."/>
            <person name="Wood J."/>
            <person name="Clifton S.W."/>
            <person name="Rogers J."/>
            <person name="Van den Ackerveken G."/>
            <person name="Jones J.D."/>
            <person name="McDowell J.M."/>
            <person name="Beynon J."/>
            <person name="Tyler B.M."/>
        </authorList>
    </citation>
    <scope>NUCLEOTIDE SEQUENCE [LARGE SCALE GENOMIC DNA]</scope>
    <source>
        <strain evidence="2">Emoy2</strain>
    </source>
</reference>
<dbReference type="eggNOG" id="KOG0730">
    <property type="taxonomic scope" value="Eukaryota"/>
</dbReference>
<dbReference type="PANTHER" id="PTHR23077:SF117">
    <property type="entry name" value="AAA+ ATPASE DOMAIN-CONTAINING PROTEIN"/>
    <property type="match status" value="1"/>
</dbReference>
<dbReference type="PANTHER" id="PTHR23077">
    <property type="entry name" value="AAA-FAMILY ATPASE"/>
    <property type="match status" value="1"/>
</dbReference>
<proteinExistence type="predicted"/>
<organism evidence="1 2">
    <name type="scientific">Hyaloperonospora arabidopsidis (strain Emoy2)</name>
    <name type="common">Downy mildew agent</name>
    <name type="synonym">Peronospora arabidopsidis</name>
    <dbReference type="NCBI Taxonomy" id="559515"/>
    <lineage>
        <taxon>Eukaryota</taxon>
        <taxon>Sar</taxon>
        <taxon>Stramenopiles</taxon>
        <taxon>Oomycota</taxon>
        <taxon>Peronosporomycetes</taxon>
        <taxon>Peronosporales</taxon>
        <taxon>Peronosporaceae</taxon>
        <taxon>Hyaloperonospora</taxon>
    </lineage>
</organism>
<keyword evidence="2" id="KW-1185">Reference proteome</keyword>
<name>M4BQM7_HYAAE</name>
<dbReference type="InterPro" id="IPR027417">
    <property type="entry name" value="P-loop_NTPase"/>
</dbReference>
<dbReference type="VEuPathDB" id="FungiDB:HpaG808716"/>
<dbReference type="SUPFAM" id="SSF52540">
    <property type="entry name" value="P-loop containing nucleoside triphosphate hydrolases"/>
    <property type="match status" value="1"/>
</dbReference>
<dbReference type="Gene3D" id="3.40.50.300">
    <property type="entry name" value="P-loop containing nucleotide triphosphate hydrolases"/>
    <property type="match status" value="2"/>
</dbReference>
<protein>
    <submittedName>
        <fullName evidence="1">Uncharacterized protein</fullName>
    </submittedName>
</protein>
<dbReference type="Proteomes" id="UP000011713">
    <property type="component" value="Unassembled WGS sequence"/>
</dbReference>
<dbReference type="Gene3D" id="1.10.8.60">
    <property type="match status" value="1"/>
</dbReference>
<evidence type="ECO:0000313" key="1">
    <source>
        <dbReference type="EnsemblProtists" id="HpaP808716"/>
    </source>
</evidence>